<evidence type="ECO:0000313" key="2">
    <source>
        <dbReference type="EMBL" id="MXP79186.1"/>
    </source>
</evidence>
<dbReference type="EMBL" id="WUQX01000003">
    <property type="protein sequence ID" value="MXP79186.1"/>
    <property type="molecule type" value="Genomic_DNA"/>
</dbReference>
<keyword evidence="2" id="KW-0614">Plasmid</keyword>
<dbReference type="CDD" id="cd02042">
    <property type="entry name" value="ParAB_family"/>
    <property type="match status" value="1"/>
</dbReference>
<keyword evidence="3" id="KW-1185">Reference proteome</keyword>
<dbReference type="Gene3D" id="3.40.50.300">
    <property type="entry name" value="P-loop containing nucleotide triphosphate hydrolases"/>
    <property type="match status" value="1"/>
</dbReference>
<gene>
    <name evidence="2" type="ORF">GN277_28955</name>
</gene>
<evidence type="ECO:0000259" key="1">
    <source>
        <dbReference type="Pfam" id="PF13614"/>
    </source>
</evidence>
<comment type="caution">
    <text evidence="2">The sequence shown here is derived from an EMBL/GenBank/DDBJ whole genome shotgun (WGS) entry which is preliminary data.</text>
</comment>
<dbReference type="Proteomes" id="UP000460412">
    <property type="component" value="Unassembled WGS sequence"/>
</dbReference>
<sequence>MAIVIGDYNRKGGVGKTSSIINLAAEFALAGKRVLLIDGDSQINLTQFFYEDNEDILENGRVKEGIDTLYNLLEEDLNIHNHIRTCEFSARRKWRNKFRKINLKLDIILGSGDMDYYSGTDMNLLKRKLDMLDGYYDYIFIDFPPAHNMVTMTYLVACDYVIVPLHLAKNTSTHGYEDVIDRCREAREEYGNKRLQVLGLFYISTQLYKGDQKALYEYSMEDETRTSMRLFRTTIRHDYSSMQISEWEKRPLCISCGSSEIAKDYKMLMKEMEERIQEERGI</sequence>
<dbReference type="InterPro" id="IPR050678">
    <property type="entry name" value="DNA_Partitioning_ATPase"/>
</dbReference>
<dbReference type="InterPro" id="IPR025669">
    <property type="entry name" value="AAA_dom"/>
</dbReference>
<reference evidence="2 3" key="1">
    <citation type="submission" date="2019-12" db="EMBL/GenBank/DDBJ databases">
        <title>Sporaefaciens musculi gen. nov., sp. nov., a novel bacterium isolated from the caecum of an obese mouse.</title>
        <authorList>
            <person name="Rasmussen T.S."/>
            <person name="Streidl T."/>
            <person name="Hitch T.C.A."/>
            <person name="Wortmann E."/>
            <person name="Deptula P."/>
            <person name="Hansen M."/>
            <person name="Nielsen D.S."/>
            <person name="Clavel T."/>
            <person name="Vogensen F.K."/>
        </authorList>
    </citation>
    <scope>NUCLEOTIDE SEQUENCE [LARGE SCALE GENOMIC DNA]</scope>
    <source>
        <strain evidence="2 3">WCA-9-b2</strain>
        <plasmid evidence="2">unnamed</plasmid>
    </source>
</reference>
<evidence type="ECO:0000313" key="3">
    <source>
        <dbReference type="Proteomes" id="UP000460412"/>
    </source>
</evidence>
<dbReference type="InterPro" id="IPR027417">
    <property type="entry name" value="P-loop_NTPase"/>
</dbReference>
<dbReference type="SUPFAM" id="SSF52540">
    <property type="entry name" value="P-loop containing nucleoside triphosphate hydrolases"/>
    <property type="match status" value="1"/>
</dbReference>
<organism evidence="2 3">
    <name type="scientific">Sporofaciens musculi</name>
    <dbReference type="NCBI Taxonomy" id="2681861"/>
    <lineage>
        <taxon>Bacteria</taxon>
        <taxon>Bacillati</taxon>
        <taxon>Bacillota</taxon>
        <taxon>Clostridia</taxon>
        <taxon>Lachnospirales</taxon>
        <taxon>Lachnospiraceae</taxon>
        <taxon>Sporofaciens</taxon>
    </lineage>
</organism>
<geneLocation type="plasmid" evidence="2">
    <name>unnamed</name>
</geneLocation>
<name>A0A7X3MMI2_9FIRM</name>
<accession>A0A7X3MMI2</accession>
<dbReference type="PANTHER" id="PTHR13696">
    <property type="entry name" value="P-LOOP CONTAINING NUCLEOSIDE TRIPHOSPHATE HYDROLASE"/>
    <property type="match status" value="1"/>
</dbReference>
<protein>
    <submittedName>
        <fullName evidence="2">AAA family ATPase</fullName>
    </submittedName>
</protein>
<proteinExistence type="predicted"/>
<dbReference type="Pfam" id="PF13614">
    <property type="entry name" value="AAA_31"/>
    <property type="match status" value="1"/>
</dbReference>
<dbReference type="RefSeq" id="WP_016220713.1">
    <property type="nucleotide sequence ID" value="NZ_WUQX01000003.1"/>
</dbReference>
<dbReference type="PANTHER" id="PTHR13696:SF99">
    <property type="entry name" value="COBYRINIC ACID AC-DIAMIDE SYNTHASE"/>
    <property type="match status" value="1"/>
</dbReference>
<dbReference type="AlphaFoldDB" id="A0A7X3MMI2"/>
<feature type="domain" description="AAA" evidence="1">
    <location>
        <begin position="4"/>
        <end position="196"/>
    </location>
</feature>